<accession>A0A179DN92</accession>
<organism evidence="3 4">
    <name type="scientific">Pedobacter psychrophilus</name>
    <dbReference type="NCBI Taxonomy" id="1826909"/>
    <lineage>
        <taxon>Bacteria</taxon>
        <taxon>Pseudomonadati</taxon>
        <taxon>Bacteroidota</taxon>
        <taxon>Sphingobacteriia</taxon>
        <taxon>Sphingobacteriales</taxon>
        <taxon>Sphingobacteriaceae</taxon>
        <taxon>Pedobacter</taxon>
    </lineage>
</organism>
<evidence type="ECO:0000256" key="1">
    <source>
        <dbReference type="SAM" id="MobiDB-lite"/>
    </source>
</evidence>
<feature type="region of interest" description="Disordered" evidence="1">
    <location>
        <begin position="97"/>
        <end position="119"/>
    </location>
</feature>
<evidence type="ECO:0000313" key="3">
    <source>
        <dbReference type="EMBL" id="OAQ42338.1"/>
    </source>
</evidence>
<dbReference type="EMBL" id="LWHJ01000011">
    <property type="protein sequence ID" value="OAQ42338.1"/>
    <property type="molecule type" value="Genomic_DNA"/>
</dbReference>
<reference evidence="3 4" key="1">
    <citation type="submission" date="2016-04" db="EMBL/GenBank/DDBJ databases">
        <authorList>
            <person name="Evans L.H."/>
            <person name="Alamgir A."/>
            <person name="Owens N."/>
            <person name="Weber N.D."/>
            <person name="Virtaneva K."/>
            <person name="Barbian K."/>
            <person name="Babar A."/>
            <person name="Rosenke K."/>
        </authorList>
    </citation>
    <scope>NUCLEOTIDE SEQUENCE [LARGE SCALE GENOMIC DNA]</scope>
    <source>
        <strain evidence="3 4">CCM 8644</strain>
    </source>
</reference>
<sequence>MNDISYKKSLSSSDKVLVAQFGKFVAHHRIKQNRTQDEVADAAGISRSTLSLLERDGQTTLNTFIRVLRVLDLLYVIDTFDVTEEISPLAYAKMKKKVRKKASPQKDNNRVGESDELSW</sequence>
<protein>
    <recommendedName>
        <fullName evidence="2">HTH cro/C1-type domain-containing protein</fullName>
    </recommendedName>
</protein>
<dbReference type="SMART" id="SM00530">
    <property type="entry name" value="HTH_XRE"/>
    <property type="match status" value="1"/>
</dbReference>
<keyword evidence="4" id="KW-1185">Reference proteome</keyword>
<dbReference type="RefSeq" id="WP_068821366.1">
    <property type="nucleotide sequence ID" value="NZ_LWHJ01000011.1"/>
</dbReference>
<dbReference type="InterPro" id="IPR001387">
    <property type="entry name" value="Cro/C1-type_HTH"/>
</dbReference>
<feature type="domain" description="HTH cro/C1-type" evidence="2">
    <location>
        <begin position="25"/>
        <end position="77"/>
    </location>
</feature>
<comment type="caution">
    <text evidence="3">The sequence shown here is derived from an EMBL/GenBank/DDBJ whole genome shotgun (WGS) entry which is preliminary data.</text>
</comment>
<proteinExistence type="predicted"/>
<reference evidence="3 4" key="2">
    <citation type="submission" date="2016-06" db="EMBL/GenBank/DDBJ databases">
        <title>Pedobacter psychrophilus sp. nov., isolated from Antarctic fragmentary rock.</title>
        <authorList>
            <person name="Svec P."/>
        </authorList>
    </citation>
    <scope>NUCLEOTIDE SEQUENCE [LARGE SCALE GENOMIC DNA]</scope>
    <source>
        <strain evidence="3 4">CCM 8644</strain>
    </source>
</reference>
<dbReference type="STRING" id="1826909.A5893_04300"/>
<dbReference type="SUPFAM" id="SSF47413">
    <property type="entry name" value="lambda repressor-like DNA-binding domains"/>
    <property type="match status" value="1"/>
</dbReference>
<dbReference type="Pfam" id="PF01381">
    <property type="entry name" value="HTH_3"/>
    <property type="match status" value="1"/>
</dbReference>
<name>A0A179DN92_9SPHI</name>
<dbReference type="AlphaFoldDB" id="A0A179DN92"/>
<dbReference type="Gene3D" id="1.10.260.40">
    <property type="entry name" value="lambda repressor-like DNA-binding domains"/>
    <property type="match status" value="1"/>
</dbReference>
<gene>
    <name evidence="3" type="ORF">A5893_04300</name>
</gene>
<dbReference type="Proteomes" id="UP000078459">
    <property type="component" value="Unassembled WGS sequence"/>
</dbReference>
<evidence type="ECO:0000259" key="2">
    <source>
        <dbReference type="PROSITE" id="PS50943"/>
    </source>
</evidence>
<evidence type="ECO:0000313" key="4">
    <source>
        <dbReference type="Proteomes" id="UP000078459"/>
    </source>
</evidence>
<dbReference type="OrthoDB" id="8690238at2"/>
<dbReference type="PROSITE" id="PS50943">
    <property type="entry name" value="HTH_CROC1"/>
    <property type="match status" value="1"/>
</dbReference>
<dbReference type="GO" id="GO:0003677">
    <property type="term" value="F:DNA binding"/>
    <property type="evidence" value="ECO:0007669"/>
    <property type="project" value="InterPro"/>
</dbReference>
<dbReference type="CDD" id="cd00093">
    <property type="entry name" value="HTH_XRE"/>
    <property type="match status" value="1"/>
</dbReference>
<dbReference type="InterPro" id="IPR010982">
    <property type="entry name" value="Lambda_DNA-bd_dom_sf"/>
</dbReference>